<dbReference type="GeneID" id="54416047"/>
<dbReference type="AlphaFoldDB" id="A0A6G1FQ47"/>
<proteinExistence type="predicted"/>
<feature type="non-terminal residue" evidence="1">
    <location>
        <position position="126"/>
    </location>
</feature>
<feature type="non-terminal residue" evidence="1">
    <location>
        <position position="1"/>
    </location>
</feature>
<accession>A0A6G1FQ47</accession>
<keyword evidence="2" id="KW-1185">Reference proteome</keyword>
<protein>
    <submittedName>
        <fullName evidence="1 3">Heterokaryon incompatibility protein 6, OR allele</fullName>
    </submittedName>
</protein>
<reference evidence="1 3" key="1">
    <citation type="submission" date="2020-01" db="EMBL/GenBank/DDBJ databases">
        <authorList>
            <consortium name="DOE Joint Genome Institute"/>
            <person name="Haridas S."/>
            <person name="Albert R."/>
            <person name="Binder M."/>
            <person name="Bloem J."/>
            <person name="Labutti K."/>
            <person name="Salamov A."/>
            <person name="Andreopoulos B."/>
            <person name="Baker S.E."/>
            <person name="Barry K."/>
            <person name="Bills G."/>
            <person name="Bluhm B.H."/>
            <person name="Cannon C."/>
            <person name="Castanera R."/>
            <person name="Culley D.E."/>
            <person name="Daum C."/>
            <person name="Ezra D."/>
            <person name="Gonzalez J.B."/>
            <person name="Henrissat B."/>
            <person name="Kuo A."/>
            <person name="Liang C."/>
            <person name="Lipzen A."/>
            <person name="Lutzoni F."/>
            <person name="Magnuson J."/>
            <person name="Mondo S."/>
            <person name="Nolan M."/>
            <person name="Ohm R."/>
            <person name="Pangilinan J."/>
            <person name="Park H.-J."/>
            <person name="Ramirez L."/>
            <person name="Alfaro M."/>
            <person name="Sun H."/>
            <person name="Tritt A."/>
            <person name="Yoshinaga Y."/>
            <person name="Zwiers L.-H."/>
            <person name="Turgeon B.G."/>
            <person name="Goodwin S.B."/>
            <person name="Spatafora J.W."/>
            <person name="Crous P.W."/>
            <person name="Grigoriev I.V."/>
        </authorList>
    </citation>
    <scope>NUCLEOTIDE SEQUENCE</scope>
    <source>
        <strain evidence="1 3">CBS 781.70</strain>
    </source>
</reference>
<sequence>LARVRDDCFFGAVDLLQNGIKYITEHHIKRKVYQLLANKATQLEVRASAAHVKLDSEIMGKSLGRLPFITREGNLVLSSEHVKRGDFIALIRGAQVPFVLRRQSGEIYQLISEAYVDGIMDGETME</sequence>
<dbReference type="Pfam" id="PF26639">
    <property type="entry name" value="Het-6_barrel"/>
    <property type="match status" value="1"/>
</dbReference>
<dbReference type="RefSeq" id="XP_033529548.1">
    <property type="nucleotide sequence ID" value="XM_033675477.1"/>
</dbReference>
<evidence type="ECO:0000313" key="2">
    <source>
        <dbReference type="Proteomes" id="UP000504638"/>
    </source>
</evidence>
<evidence type="ECO:0000313" key="1">
    <source>
        <dbReference type="EMBL" id="KAF1807917.1"/>
    </source>
</evidence>
<name>A0A6G1FQ47_9PEZI</name>
<reference evidence="3" key="3">
    <citation type="submission" date="2025-04" db="UniProtKB">
        <authorList>
            <consortium name="RefSeq"/>
        </authorList>
    </citation>
    <scope>IDENTIFICATION</scope>
    <source>
        <strain evidence="3">CBS 781.70</strain>
    </source>
</reference>
<evidence type="ECO:0000313" key="3">
    <source>
        <dbReference type="RefSeq" id="XP_033529548.1"/>
    </source>
</evidence>
<gene>
    <name evidence="1 3" type="ORF">P152DRAFT_369245</name>
</gene>
<reference evidence="3" key="2">
    <citation type="submission" date="2020-04" db="EMBL/GenBank/DDBJ databases">
        <authorList>
            <consortium name="NCBI Genome Project"/>
        </authorList>
    </citation>
    <scope>NUCLEOTIDE SEQUENCE</scope>
    <source>
        <strain evidence="3">CBS 781.70</strain>
    </source>
</reference>
<dbReference type="Proteomes" id="UP000504638">
    <property type="component" value="Unplaced"/>
</dbReference>
<organism evidence="1">
    <name type="scientific">Eremomyces bilateralis CBS 781.70</name>
    <dbReference type="NCBI Taxonomy" id="1392243"/>
    <lineage>
        <taxon>Eukaryota</taxon>
        <taxon>Fungi</taxon>
        <taxon>Dikarya</taxon>
        <taxon>Ascomycota</taxon>
        <taxon>Pezizomycotina</taxon>
        <taxon>Dothideomycetes</taxon>
        <taxon>Dothideomycetes incertae sedis</taxon>
        <taxon>Eremomycetales</taxon>
        <taxon>Eremomycetaceae</taxon>
        <taxon>Eremomyces</taxon>
    </lineage>
</organism>
<dbReference type="OrthoDB" id="2157530at2759"/>
<dbReference type="EMBL" id="ML975200">
    <property type="protein sequence ID" value="KAF1807917.1"/>
    <property type="molecule type" value="Genomic_DNA"/>
</dbReference>